<protein>
    <submittedName>
        <fullName evidence="1">Uncharacterized protein</fullName>
    </submittedName>
</protein>
<evidence type="ECO:0000313" key="1">
    <source>
        <dbReference type="EMBL" id="JAH68381.1"/>
    </source>
</evidence>
<dbReference type="AlphaFoldDB" id="A0A0E9URL6"/>
<organism evidence="1">
    <name type="scientific">Anguilla anguilla</name>
    <name type="common">European freshwater eel</name>
    <name type="synonym">Muraena anguilla</name>
    <dbReference type="NCBI Taxonomy" id="7936"/>
    <lineage>
        <taxon>Eukaryota</taxon>
        <taxon>Metazoa</taxon>
        <taxon>Chordata</taxon>
        <taxon>Craniata</taxon>
        <taxon>Vertebrata</taxon>
        <taxon>Euteleostomi</taxon>
        <taxon>Actinopterygii</taxon>
        <taxon>Neopterygii</taxon>
        <taxon>Teleostei</taxon>
        <taxon>Anguilliformes</taxon>
        <taxon>Anguillidae</taxon>
        <taxon>Anguilla</taxon>
    </lineage>
</organism>
<name>A0A0E9URL6_ANGAN</name>
<sequence>MHSGIKRFSRKKFSYVPQYLIPTQIKEDYKSIHVIVKFETIKTIF</sequence>
<proteinExistence type="predicted"/>
<reference evidence="1" key="2">
    <citation type="journal article" date="2015" name="Fish Shellfish Immunol.">
        <title>Early steps in the European eel (Anguilla anguilla)-Vibrio vulnificus interaction in the gills: Role of the RtxA13 toxin.</title>
        <authorList>
            <person name="Callol A."/>
            <person name="Pajuelo D."/>
            <person name="Ebbesson L."/>
            <person name="Teles M."/>
            <person name="MacKenzie S."/>
            <person name="Amaro C."/>
        </authorList>
    </citation>
    <scope>NUCLEOTIDE SEQUENCE</scope>
</reference>
<dbReference type="EMBL" id="GBXM01040196">
    <property type="protein sequence ID" value="JAH68381.1"/>
    <property type="molecule type" value="Transcribed_RNA"/>
</dbReference>
<reference evidence="1" key="1">
    <citation type="submission" date="2014-11" db="EMBL/GenBank/DDBJ databases">
        <authorList>
            <person name="Amaro Gonzalez C."/>
        </authorList>
    </citation>
    <scope>NUCLEOTIDE SEQUENCE</scope>
</reference>
<accession>A0A0E9URL6</accession>